<accession>A0AAD8AII1</accession>
<dbReference type="Proteomes" id="UP001233999">
    <property type="component" value="Unassembled WGS sequence"/>
</dbReference>
<dbReference type="Pfam" id="PF07679">
    <property type="entry name" value="I-set"/>
    <property type="match status" value="1"/>
</dbReference>
<keyword evidence="8" id="KW-1185">Reference proteome</keyword>
<proteinExistence type="predicted"/>
<feature type="domain" description="Ig-like" evidence="6">
    <location>
        <begin position="467"/>
        <end position="550"/>
    </location>
</feature>
<keyword evidence="2" id="KW-0472">Membrane</keyword>
<sequence length="550" mass="61206">LRDGEEVILTPEHYDGGTIDQPTLLIKNSTRHDQGVYTCVLENKVGSQESNNVVNVAVYFKPIVQLTMEPPTPVSELDRLNITLMCRVESGNPDILQAVRWYLDGELLKELPDCGGNNTDYMFCDIDPSKLLLEDVGRSFHGNYSCEGMNEAGWGPLSPDEELIVYYPPGPATLTIDQNKVIKKHNVTLKCSVEDRGRPETTTYRWLRGTHHISEVTTNIYTISSVGLGTESNFTCLAYNEGGEGDPATVYIEVYVPPTFIERLPLYHGALGNASNIFISCRIECSPLCAVQWLKNGRLLNLNNESSLYIVNNTMIPPDARTNDFESIRSTLHWNMSAWPGGQLDRIQDTANYTCQSTGNEVGEGVKSSTKFMVEYPPENITVSHRMVNVTEGHTPENVMCSAIAFPEASYKWIHDSTNSVVKPNTGNALILTPVLRKDGGGNYSCLASNRHGTISQKTFINVLYKPECGIKQDEVDGKVALICTANANPKEVDFTWRIKNENDTIEENIEKRGLQSILMFKSNVEYFRTYVCIANNSQGASVPCEQDVT</sequence>
<dbReference type="InterPro" id="IPR051275">
    <property type="entry name" value="Cell_adhesion_signaling"/>
</dbReference>
<keyword evidence="4" id="KW-0325">Glycoprotein</keyword>
<dbReference type="PANTHER" id="PTHR11640">
    <property type="entry name" value="NEPHRIN"/>
    <property type="match status" value="1"/>
</dbReference>
<feature type="non-terminal residue" evidence="7">
    <location>
        <position position="1"/>
    </location>
</feature>
<feature type="domain" description="Ig-like" evidence="6">
    <location>
        <begin position="62"/>
        <end position="146"/>
    </location>
</feature>
<dbReference type="EMBL" id="JASPKZ010000672">
    <property type="protein sequence ID" value="KAJ9599689.1"/>
    <property type="molecule type" value="Genomic_DNA"/>
</dbReference>
<dbReference type="SMART" id="SM00408">
    <property type="entry name" value="IGc2"/>
    <property type="match status" value="4"/>
</dbReference>
<dbReference type="Pfam" id="PF13895">
    <property type="entry name" value="Ig_2"/>
    <property type="match status" value="1"/>
</dbReference>
<dbReference type="AlphaFoldDB" id="A0AAD8AII1"/>
<dbReference type="SMART" id="SM00409">
    <property type="entry name" value="IG"/>
    <property type="match status" value="4"/>
</dbReference>
<feature type="domain" description="Ig-like" evidence="6">
    <location>
        <begin position="169"/>
        <end position="253"/>
    </location>
</feature>
<dbReference type="InterPro" id="IPR013098">
    <property type="entry name" value="Ig_I-set"/>
</dbReference>
<comment type="caution">
    <text evidence="7">The sequence shown here is derived from an EMBL/GenBank/DDBJ whole genome shotgun (WGS) entry which is preliminary data.</text>
</comment>
<dbReference type="InterPro" id="IPR007110">
    <property type="entry name" value="Ig-like_dom"/>
</dbReference>
<dbReference type="SUPFAM" id="SSF48726">
    <property type="entry name" value="Immunoglobulin"/>
    <property type="match status" value="5"/>
</dbReference>
<evidence type="ECO:0000313" key="8">
    <source>
        <dbReference type="Proteomes" id="UP001233999"/>
    </source>
</evidence>
<name>A0AAD8AII1_DIPPU</name>
<reference evidence="7" key="2">
    <citation type="submission" date="2023-05" db="EMBL/GenBank/DDBJ databases">
        <authorList>
            <person name="Fouks B."/>
        </authorList>
    </citation>
    <scope>NUCLEOTIDE SEQUENCE</scope>
    <source>
        <strain evidence="7">Stay&amp;Tobe</strain>
        <tissue evidence="7">Testes</tissue>
    </source>
</reference>
<keyword evidence="5" id="KW-0393">Immunoglobulin domain</keyword>
<dbReference type="PROSITE" id="PS50835">
    <property type="entry name" value="IG_LIKE"/>
    <property type="match status" value="6"/>
</dbReference>
<evidence type="ECO:0000256" key="3">
    <source>
        <dbReference type="ARBA" id="ARBA00023157"/>
    </source>
</evidence>
<dbReference type="Pfam" id="PF13927">
    <property type="entry name" value="Ig_3"/>
    <property type="match status" value="1"/>
</dbReference>
<keyword evidence="3" id="KW-1015">Disulfide bond</keyword>
<gene>
    <name evidence="7" type="ORF">L9F63_026462</name>
</gene>
<reference evidence="7" key="1">
    <citation type="journal article" date="2023" name="IScience">
        <title>Live-bearing cockroach genome reveals convergent evolutionary mechanisms linked to viviparity in insects and beyond.</title>
        <authorList>
            <person name="Fouks B."/>
            <person name="Harrison M.C."/>
            <person name="Mikhailova A.A."/>
            <person name="Marchal E."/>
            <person name="English S."/>
            <person name="Carruthers M."/>
            <person name="Jennings E.C."/>
            <person name="Chiamaka E.L."/>
            <person name="Frigard R.A."/>
            <person name="Pippel M."/>
            <person name="Attardo G.M."/>
            <person name="Benoit J.B."/>
            <person name="Bornberg-Bauer E."/>
            <person name="Tobe S.S."/>
        </authorList>
    </citation>
    <scope>NUCLEOTIDE SEQUENCE</scope>
    <source>
        <strain evidence="7">Stay&amp;Tobe</strain>
    </source>
</reference>
<dbReference type="InterPro" id="IPR003599">
    <property type="entry name" value="Ig_sub"/>
</dbReference>
<dbReference type="GO" id="GO:0098609">
    <property type="term" value="P:cell-cell adhesion"/>
    <property type="evidence" value="ECO:0007669"/>
    <property type="project" value="TreeGrafter"/>
</dbReference>
<evidence type="ECO:0000313" key="7">
    <source>
        <dbReference type="EMBL" id="KAJ9599689.1"/>
    </source>
</evidence>
<dbReference type="Gene3D" id="2.60.40.10">
    <property type="entry name" value="Immunoglobulins"/>
    <property type="match status" value="6"/>
</dbReference>
<dbReference type="CDD" id="cd00096">
    <property type="entry name" value="Ig"/>
    <property type="match status" value="2"/>
</dbReference>
<dbReference type="GO" id="GO:0005886">
    <property type="term" value="C:plasma membrane"/>
    <property type="evidence" value="ECO:0007669"/>
    <property type="project" value="TreeGrafter"/>
</dbReference>
<feature type="non-terminal residue" evidence="7">
    <location>
        <position position="550"/>
    </location>
</feature>
<feature type="domain" description="Ig-like" evidence="6">
    <location>
        <begin position="378"/>
        <end position="462"/>
    </location>
</feature>
<dbReference type="GO" id="GO:0050839">
    <property type="term" value="F:cell adhesion molecule binding"/>
    <property type="evidence" value="ECO:0007669"/>
    <property type="project" value="TreeGrafter"/>
</dbReference>
<dbReference type="GO" id="GO:0005911">
    <property type="term" value="C:cell-cell junction"/>
    <property type="evidence" value="ECO:0007669"/>
    <property type="project" value="TreeGrafter"/>
</dbReference>
<dbReference type="InterPro" id="IPR013783">
    <property type="entry name" value="Ig-like_fold"/>
</dbReference>
<protein>
    <recommendedName>
        <fullName evidence="6">Ig-like domain-containing protein</fullName>
    </recommendedName>
</protein>
<comment type="subcellular location">
    <subcellularLocation>
        <location evidence="1">Membrane</location>
        <topology evidence="1">Single-pass type I membrane protein</topology>
    </subcellularLocation>
</comment>
<evidence type="ECO:0000256" key="2">
    <source>
        <dbReference type="ARBA" id="ARBA00023136"/>
    </source>
</evidence>
<evidence type="ECO:0000256" key="4">
    <source>
        <dbReference type="ARBA" id="ARBA00023180"/>
    </source>
</evidence>
<feature type="domain" description="Ig-like" evidence="6">
    <location>
        <begin position="258"/>
        <end position="374"/>
    </location>
</feature>
<feature type="domain" description="Ig-like" evidence="6">
    <location>
        <begin position="1"/>
        <end position="55"/>
    </location>
</feature>
<organism evidence="7 8">
    <name type="scientific">Diploptera punctata</name>
    <name type="common">Pacific beetle cockroach</name>
    <dbReference type="NCBI Taxonomy" id="6984"/>
    <lineage>
        <taxon>Eukaryota</taxon>
        <taxon>Metazoa</taxon>
        <taxon>Ecdysozoa</taxon>
        <taxon>Arthropoda</taxon>
        <taxon>Hexapoda</taxon>
        <taxon>Insecta</taxon>
        <taxon>Pterygota</taxon>
        <taxon>Neoptera</taxon>
        <taxon>Polyneoptera</taxon>
        <taxon>Dictyoptera</taxon>
        <taxon>Blattodea</taxon>
        <taxon>Blaberoidea</taxon>
        <taxon>Blaberidae</taxon>
        <taxon>Diplopterinae</taxon>
        <taxon>Diploptera</taxon>
    </lineage>
</organism>
<evidence type="ECO:0000256" key="5">
    <source>
        <dbReference type="ARBA" id="ARBA00023319"/>
    </source>
</evidence>
<dbReference type="InterPro" id="IPR036179">
    <property type="entry name" value="Ig-like_dom_sf"/>
</dbReference>
<dbReference type="InterPro" id="IPR003598">
    <property type="entry name" value="Ig_sub2"/>
</dbReference>
<evidence type="ECO:0000259" key="6">
    <source>
        <dbReference type="PROSITE" id="PS50835"/>
    </source>
</evidence>
<evidence type="ECO:0000256" key="1">
    <source>
        <dbReference type="ARBA" id="ARBA00004479"/>
    </source>
</evidence>
<dbReference type="PANTHER" id="PTHR11640:SF31">
    <property type="entry name" value="IRREGULAR CHIASM C-ROUGHEST PROTEIN-RELATED"/>
    <property type="match status" value="1"/>
</dbReference>